<dbReference type="Proteomes" id="UP000198506">
    <property type="component" value="Unassembled WGS sequence"/>
</dbReference>
<evidence type="ECO:0000256" key="1">
    <source>
        <dbReference type="ARBA" id="ARBA00023239"/>
    </source>
</evidence>
<protein>
    <submittedName>
        <fullName evidence="3">3-keto-L-gulonate 6-phosphate decarboxylase</fullName>
    </submittedName>
</protein>
<dbReference type="InterPro" id="IPR013785">
    <property type="entry name" value="Aldolase_TIM"/>
</dbReference>
<reference evidence="3 4" key="1">
    <citation type="submission" date="2016-10" db="EMBL/GenBank/DDBJ databases">
        <authorList>
            <person name="Varghese N."/>
            <person name="Submissions S."/>
        </authorList>
    </citation>
    <scope>NUCLEOTIDE SEQUENCE [LARGE SCALE GENOMIC DNA]</scope>
    <source>
        <strain evidence="3 4">IAM 15147</strain>
    </source>
</reference>
<organism evidence="3 4">
    <name type="scientific">Agrococcus baldri</name>
    <dbReference type="NCBI Taxonomy" id="153730"/>
    <lineage>
        <taxon>Bacteria</taxon>
        <taxon>Bacillati</taxon>
        <taxon>Actinomycetota</taxon>
        <taxon>Actinomycetes</taxon>
        <taxon>Micrococcales</taxon>
        <taxon>Microbacteriaceae</taxon>
        <taxon>Agrococcus</taxon>
    </lineage>
</organism>
<dbReference type="RefSeq" id="WP_092917446.1">
    <property type="nucleotide sequence ID" value="NZ_FOZN01000002.1"/>
</dbReference>
<dbReference type="AlphaFoldDB" id="A0AA94KZP7"/>
<sequence>MTQIQLALDTRTVEEAVAAASSAAASINIVEAGTVLCLSQGLGSIAALQDAVPGLPIVADIRIARAGRKFAQLAFDAGADRVTVVGESGLGIVQGALEAAQSAGGEVEVELWDAWTDDDVKAWVDAGVATIIAHRSGRFDAEHDDDIRAHLDRLAALDLGETTVTLAGGISAGEMRWFDTGQFDAVVAGSAIVGAADPGAAARDLRAALELQAVAS</sequence>
<feature type="domain" description="Orotidine 5'-phosphate decarboxylase" evidence="2">
    <location>
        <begin position="3"/>
        <end position="205"/>
    </location>
</feature>
<dbReference type="SUPFAM" id="SSF51366">
    <property type="entry name" value="Ribulose-phoshate binding barrel"/>
    <property type="match status" value="1"/>
</dbReference>
<name>A0AA94KZP7_9MICO</name>
<keyword evidence="4" id="KW-1185">Reference proteome</keyword>
<evidence type="ECO:0000313" key="3">
    <source>
        <dbReference type="EMBL" id="SFS11308.1"/>
    </source>
</evidence>
<dbReference type="InterPro" id="IPR001754">
    <property type="entry name" value="OMPdeCOase_dom"/>
</dbReference>
<dbReference type="GO" id="GO:0019854">
    <property type="term" value="P:L-ascorbic acid catabolic process"/>
    <property type="evidence" value="ECO:0007669"/>
    <property type="project" value="TreeGrafter"/>
</dbReference>
<comment type="caution">
    <text evidence="3">The sequence shown here is derived from an EMBL/GenBank/DDBJ whole genome shotgun (WGS) entry which is preliminary data.</text>
</comment>
<dbReference type="GO" id="GO:0006207">
    <property type="term" value="P:'de novo' pyrimidine nucleobase biosynthetic process"/>
    <property type="evidence" value="ECO:0007669"/>
    <property type="project" value="InterPro"/>
</dbReference>
<dbReference type="SMART" id="SM00934">
    <property type="entry name" value="OMPdecase"/>
    <property type="match status" value="1"/>
</dbReference>
<dbReference type="GO" id="GO:0004590">
    <property type="term" value="F:orotidine-5'-phosphate decarboxylase activity"/>
    <property type="evidence" value="ECO:0007669"/>
    <property type="project" value="InterPro"/>
</dbReference>
<dbReference type="Gene3D" id="3.20.20.70">
    <property type="entry name" value="Aldolase class I"/>
    <property type="match status" value="1"/>
</dbReference>
<dbReference type="Pfam" id="PF00215">
    <property type="entry name" value="OMPdecase"/>
    <property type="match status" value="1"/>
</dbReference>
<evidence type="ECO:0000259" key="2">
    <source>
        <dbReference type="SMART" id="SM00934"/>
    </source>
</evidence>
<gene>
    <name evidence="3" type="ORF">SAMN04487783_1552</name>
</gene>
<dbReference type="GO" id="GO:0033982">
    <property type="term" value="F:3-dehydro-L-gulonate-6-phosphate decarboxylase activity"/>
    <property type="evidence" value="ECO:0007669"/>
    <property type="project" value="TreeGrafter"/>
</dbReference>
<dbReference type="InterPro" id="IPR011060">
    <property type="entry name" value="RibuloseP-bd_barrel"/>
</dbReference>
<accession>A0AA94KZP7</accession>
<keyword evidence="1" id="KW-0456">Lyase</keyword>
<dbReference type="PANTHER" id="PTHR35039:SF3">
    <property type="entry name" value="3-KETO-L-GULONATE-6-PHOSPHATE DECARBOXYLASE SGBH-RELATED"/>
    <property type="match status" value="1"/>
</dbReference>
<dbReference type="EMBL" id="FOZN01000002">
    <property type="protein sequence ID" value="SFS11308.1"/>
    <property type="molecule type" value="Genomic_DNA"/>
</dbReference>
<proteinExistence type="predicted"/>
<dbReference type="PANTHER" id="PTHR35039">
    <property type="entry name" value="3-KETO-L-GULONATE-6-PHOSPHATE DECARBOXYLASE SGBH-RELATED"/>
    <property type="match status" value="1"/>
</dbReference>
<evidence type="ECO:0000313" key="4">
    <source>
        <dbReference type="Proteomes" id="UP000198506"/>
    </source>
</evidence>